<evidence type="ECO:0000256" key="4">
    <source>
        <dbReference type="ARBA" id="ARBA00022827"/>
    </source>
</evidence>
<dbReference type="InterPro" id="IPR016171">
    <property type="entry name" value="Vanillyl_alc_oxidase_C-sub2"/>
</dbReference>
<evidence type="ECO:0000256" key="6">
    <source>
        <dbReference type="ARBA" id="ARBA00038897"/>
    </source>
</evidence>
<keyword evidence="10" id="KW-1185">Reference proteome</keyword>
<proteinExistence type="inferred from homology"/>
<dbReference type="GO" id="GO:0008720">
    <property type="term" value="F:D-lactate dehydrogenase (NAD+) activity"/>
    <property type="evidence" value="ECO:0007669"/>
    <property type="project" value="TreeGrafter"/>
</dbReference>
<comment type="caution">
    <text evidence="9">The sequence shown here is derived from an EMBL/GenBank/DDBJ whole genome shotgun (WGS) entry which is preliminary data.</text>
</comment>
<reference evidence="9" key="1">
    <citation type="submission" date="2020-06" db="EMBL/GenBank/DDBJ databases">
        <authorList>
            <person name="Onetto C."/>
        </authorList>
    </citation>
    <scope>NUCLEOTIDE SEQUENCE</scope>
</reference>
<feature type="domain" description="FAD-binding PCMH-type" evidence="8">
    <location>
        <begin position="1"/>
        <end position="57"/>
    </location>
</feature>
<name>A0A9N8KWC1_9PEZI</name>
<dbReference type="InterPro" id="IPR016166">
    <property type="entry name" value="FAD-bd_PCMH"/>
</dbReference>
<organism evidence="9 10">
    <name type="scientific">Aureobasidium uvarum</name>
    <dbReference type="NCBI Taxonomy" id="2773716"/>
    <lineage>
        <taxon>Eukaryota</taxon>
        <taxon>Fungi</taxon>
        <taxon>Dikarya</taxon>
        <taxon>Ascomycota</taxon>
        <taxon>Pezizomycotina</taxon>
        <taxon>Dothideomycetes</taxon>
        <taxon>Dothideomycetidae</taxon>
        <taxon>Dothideales</taxon>
        <taxon>Saccotheciaceae</taxon>
        <taxon>Aureobasidium</taxon>
    </lineage>
</organism>
<evidence type="ECO:0000256" key="5">
    <source>
        <dbReference type="ARBA" id="ARBA00023002"/>
    </source>
</evidence>
<dbReference type="PANTHER" id="PTHR11748">
    <property type="entry name" value="D-LACTATE DEHYDROGENASE"/>
    <property type="match status" value="1"/>
</dbReference>
<dbReference type="Gene3D" id="1.10.45.10">
    <property type="entry name" value="Vanillyl-alcohol Oxidase, Chain A, domain 4"/>
    <property type="match status" value="1"/>
</dbReference>
<comment type="catalytic activity">
    <reaction evidence="7">
        <text>(R)-lactate + 2 Fe(III)-[cytochrome c] = 2 Fe(II)-[cytochrome c] + pyruvate + 2 H(+)</text>
        <dbReference type="Rhea" id="RHEA:13521"/>
        <dbReference type="Rhea" id="RHEA-COMP:10350"/>
        <dbReference type="Rhea" id="RHEA-COMP:14399"/>
        <dbReference type="ChEBI" id="CHEBI:15361"/>
        <dbReference type="ChEBI" id="CHEBI:15378"/>
        <dbReference type="ChEBI" id="CHEBI:16004"/>
        <dbReference type="ChEBI" id="CHEBI:29033"/>
        <dbReference type="ChEBI" id="CHEBI:29034"/>
        <dbReference type="EC" id="1.1.2.4"/>
    </reaction>
</comment>
<dbReference type="InterPro" id="IPR036318">
    <property type="entry name" value="FAD-bd_PCMH-like_sf"/>
</dbReference>
<evidence type="ECO:0000256" key="3">
    <source>
        <dbReference type="ARBA" id="ARBA00022630"/>
    </source>
</evidence>
<accession>A0A9N8KWC1</accession>
<dbReference type="OrthoDB" id="7786253at2759"/>
<evidence type="ECO:0000313" key="9">
    <source>
        <dbReference type="EMBL" id="CAD0115385.1"/>
    </source>
</evidence>
<gene>
    <name evidence="9" type="ORF">AWRI4620_LOCUS9640</name>
</gene>
<dbReference type="SUPFAM" id="SSF56176">
    <property type="entry name" value="FAD-binding/transporter-associated domain-like"/>
    <property type="match status" value="1"/>
</dbReference>
<dbReference type="InterPro" id="IPR016169">
    <property type="entry name" value="FAD-bd_PCMH_sub2"/>
</dbReference>
<dbReference type="FunFam" id="1.10.45.10:FF:000001">
    <property type="entry name" value="D-lactate dehydrogenase mitochondrial"/>
    <property type="match status" value="1"/>
</dbReference>
<dbReference type="EC" id="1.1.2.4" evidence="6"/>
<dbReference type="GO" id="GO:0071949">
    <property type="term" value="F:FAD binding"/>
    <property type="evidence" value="ECO:0007669"/>
    <property type="project" value="InterPro"/>
</dbReference>
<dbReference type="Proteomes" id="UP000745764">
    <property type="component" value="Unassembled WGS sequence"/>
</dbReference>
<keyword evidence="3" id="KW-0285">Flavoprotein</keyword>
<comment type="similarity">
    <text evidence="2">Belongs to the FAD-binding oxidoreductase/transferase type 4 family.</text>
</comment>
<dbReference type="PANTHER" id="PTHR11748:SF111">
    <property type="entry name" value="D-LACTATE DEHYDROGENASE, MITOCHONDRIAL-RELATED"/>
    <property type="match status" value="1"/>
</dbReference>
<evidence type="ECO:0000256" key="7">
    <source>
        <dbReference type="ARBA" id="ARBA00051436"/>
    </source>
</evidence>
<evidence type="ECO:0000256" key="1">
    <source>
        <dbReference type="ARBA" id="ARBA00001974"/>
    </source>
</evidence>
<evidence type="ECO:0000313" key="10">
    <source>
        <dbReference type="Proteomes" id="UP000745764"/>
    </source>
</evidence>
<dbReference type="GO" id="GO:0005739">
    <property type="term" value="C:mitochondrion"/>
    <property type="evidence" value="ECO:0007669"/>
    <property type="project" value="TreeGrafter"/>
</dbReference>
<dbReference type="InterPro" id="IPR016164">
    <property type="entry name" value="FAD-linked_Oxase-like_C"/>
</dbReference>
<dbReference type="GO" id="GO:1903457">
    <property type="term" value="P:lactate catabolic process"/>
    <property type="evidence" value="ECO:0007669"/>
    <property type="project" value="TreeGrafter"/>
</dbReference>
<dbReference type="Gene3D" id="3.30.70.2740">
    <property type="match status" value="1"/>
</dbReference>
<comment type="cofactor">
    <cofactor evidence="1">
        <name>FAD</name>
        <dbReference type="ChEBI" id="CHEBI:57692"/>
    </cofactor>
</comment>
<evidence type="ECO:0000256" key="2">
    <source>
        <dbReference type="ARBA" id="ARBA00008000"/>
    </source>
</evidence>
<dbReference type="PROSITE" id="PS51387">
    <property type="entry name" value="FAD_PCMH"/>
    <property type="match status" value="1"/>
</dbReference>
<dbReference type="EMBL" id="CAINUL010000019">
    <property type="protein sequence ID" value="CAD0115385.1"/>
    <property type="molecule type" value="Genomic_DNA"/>
</dbReference>
<dbReference type="SUPFAM" id="SSF55103">
    <property type="entry name" value="FAD-linked oxidases, C-terminal domain"/>
    <property type="match status" value="1"/>
</dbReference>
<dbReference type="FunFam" id="3.30.70.2740:FF:000001">
    <property type="entry name" value="D-lactate dehydrogenase mitochondrial"/>
    <property type="match status" value="1"/>
</dbReference>
<dbReference type="InterPro" id="IPR004113">
    <property type="entry name" value="FAD-bd_oxidored_4_C"/>
</dbReference>
<dbReference type="Pfam" id="PF02913">
    <property type="entry name" value="FAD-oxidase_C"/>
    <property type="match status" value="1"/>
</dbReference>
<keyword evidence="4" id="KW-0274">FAD</keyword>
<dbReference type="AlphaFoldDB" id="A0A9N8KWC1"/>
<protein>
    <recommendedName>
        <fullName evidence="6">D-lactate dehydrogenase (cytochrome)</fullName>
        <ecNumber evidence="6">1.1.2.4</ecNumber>
    </recommendedName>
</protein>
<evidence type="ECO:0000259" key="8">
    <source>
        <dbReference type="PROSITE" id="PS51387"/>
    </source>
</evidence>
<keyword evidence="5" id="KW-0560">Oxidoreductase</keyword>
<sequence>MKDNVLNLTVVLADGTIIKTKRRPRKSSAGYNLTGMFIGSEGTLGIVTEITLKLQVIPQETSVAVVTFPTIRDAASAASRVIKAGVPIGAMEIMDEVQMSVVNKSKSTKKVWREVPTMFFKFSGTKSGVRENIDLVKKLSKQCKSIDFEFTADPEEQKKLWSARKESLWSMLSLRKGDEEVWSTDVAVPVSRLADIIEVSKREMDELGLFASVLGHVGDGNFHEAIMMVDRALEMEGTCTGEHGIGLGKKKSLVKELGLDTIGVMQKVKLALDPNWLMNPGKVFDHPAETNPKGT</sequence>
<dbReference type="GO" id="GO:0004458">
    <property type="term" value="F:D-lactate dehydrogenase (cytochrome) activity"/>
    <property type="evidence" value="ECO:0007669"/>
    <property type="project" value="UniProtKB-EC"/>
</dbReference>
<dbReference type="Gene3D" id="3.30.465.10">
    <property type="match status" value="1"/>
</dbReference>